<dbReference type="Gene3D" id="1.10.340.30">
    <property type="entry name" value="Hypothetical protein, domain 2"/>
    <property type="match status" value="1"/>
</dbReference>
<organism evidence="1 2">
    <name type="scientific">Rhodococcus sovatensis</name>
    <dbReference type="NCBI Taxonomy" id="1805840"/>
    <lineage>
        <taxon>Bacteria</taxon>
        <taxon>Bacillati</taxon>
        <taxon>Actinomycetota</taxon>
        <taxon>Actinomycetes</taxon>
        <taxon>Mycobacteriales</taxon>
        <taxon>Nocardiaceae</taxon>
        <taxon>Rhodococcus</taxon>
    </lineage>
</organism>
<dbReference type="InterPro" id="IPR011257">
    <property type="entry name" value="DNA_glycosylase"/>
</dbReference>
<name>A0ABZ2PKV0_9NOCA</name>
<proteinExistence type="predicted"/>
<keyword evidence="2" id="KW-1185">Reference proteome</keyword>
<sequence length="232" mass="25219">MYSSVTHIFSQHDRDAIAQHIESTAIQDNSSFWTAGWPNEVEAALLDAVFSARATYGGTDNGVRRVISRWRAYRSTDQLDDLTELASFIDRPDDLAEILDNRQRVAGNSTTKAEAVAKCADVLAGCGVRAADQLLDADDQREAVTAIAGIGPKTWECALFLVGRRTPDSLRHFVAYVSDAVGRRVEGELAEILLDLAAESMGAPHAALEHAVWRYQRRIGPAAPLPSLSEAG</sequence>
<evidence type="ECO:0008006" key="3">
    <source>
        <dbReference type="Google" id="ProtNLM"/>
    </source>
</evidence>
<dbReference type="SUPFAM" id="SSF48150">
    <property type="entry name" value="DNA-glycosylase"/>
    <property type="match status" value="1"/>
</dbReference>
<gene>
    <name evidence="1" type="ORF">WDS16_04390</name>
</gene>
<reference evidence="1 2" key="1">
    <citation type="submission" date="2024-03" db="EMBL/GenBank/DDBJ databases">
        <title>Natural products discovery in diverse microorganisms through a two-stage MS feature dereplication strategy.</title>
        <authorList>
            <person name="Zhang R."/>
        </authorList>
    </citation>
    <scope>NUCLEOTIDE SEQUENCE [LARGE SCALE GENOMIC DNA]</scope>
    <source>
        <strain evidence="1 2">18930</strain>
    </source>
</reference>
<accession>A0ABZ2PKV0</accession>
<protein>
    <recommendedName>
        <fullName evidence="3">DNA-3-methyladenine glycosylase III</fullName>
    </recommendedName>
</protein>
<dbReference type="RefSeq" id="WP_338890790.1">
    <property type="nucleotide sequence ID" value="NZ_CP147846.1"/>
</dbReference>
<dbReference type="EMBL" id="CP147846">
    <property type="protein sequence ID" value="WXG69795.1"/>
    <property type="molecule type" value="Genomic_DNA"/>
</dbReference>
<evidence type="ECO:0000313" key="2">
    <source>
        <dbReference type="Proteomes" id="UP001432000"/>
    </source>
</evidence>
<evidence type="ECO:0000313" key="1">
    <source>
        <dbReference type="EMBL" id="WXG69795.1"/>
    </source>
</evidence>
<dbReference type="Proteomes" id="UP001432000">
    <property type="component" value="Chromosome"/>
</dbReference>